<keyword evidence="2 9" id="KW-0812">Transmembrane</keyword>
<feature type="chain" id="PRO_5028237602" evidence="10">
    <location>
        <begin position="21"/>
        <end position="596"/>
    </location>
</feature>
<sequence>MFSDLVKYLVLFTFLLFVASDNIVRVKRNDIDLPMCIEKFNVHRDKIIRTQDSQNMGAKYLNELDLGSREECLHLCCETENCDVFVFEEKNSGSCYLFQCGPPEDFKCKFTHHVNYSSAILSINRHLPDLESQIKLTKHEQDLNKLRKSDMEPEAPAHLVPDVRTTPSTTTTTISPIREIIPITKNSKVTAEDPKCTRFQFECRSTRECIAIYNACDGIPQCADGSDEGPELGCPESSITTATALPVVHVNNVPIQPLLQVRYDANIQQPQLPIPQQNMYLQQPQLPRDQPPILTPSIQRNSPETADYMHSSGSMNVNPRLQYESPLQPYVPQLPAMQGQPNWIGHQSNQMPPQIPQYADKASRIFNHKESGFQVPDGQEIRYNKYKGAMQYLHRALGYSSASLNTAGSGSAAYPKGGNYYPENTYRQPIQQENWPSDDGIYEQRSAQENIQNRDQKIDYKANLGRQQISNTVRNDEGTNPKHVQEQLAHDLKHSKENMEHAKIDNSKVKITKHSHHEEEQYPDVVAYKLSGADDLEDGMAHTQKGAVLSVSLGLIITFIMAVLIGCRLKVVRRRIRKNGKSYAHDADFLVNGMYL</sequence>
<dbReference type="InterPro" id="IPR036055">
    <property type="entry name" value="LDL_receptor-like_sf"/>
</dbReference>
<dbReference type="Pfam" id="PF07502">
    <property type="entry name" value="MANEC"/>
    <property type="match status" value="1"/>
</dbReference>
<comment type="subcellular location">
    <subcellularLocation>
        <location evidence="1">Membrane</location>
        <topology evidence="1">Single-pass type I membrane protein</topology>
    </subcellularLocation>
</comment>
<evidence type="ECO:0000256" key="4">
    <source>
        <dbReference type="ARBA" id="ARBA00022989"/>
    </source>
</evidence>
<dbReference type="CDD" id="cd00112">
    <property type="entry name" value="LDLa"/>
    <property type="match status" value="1"/>
</dbReference>
<dbReference type="InterPro" id="IPR003609">
    <property type="entry name" value="Pan_app"/>
</dbReference>
<feature type="domain" description="Apple" evidence="11">
    <location>
        <begin position="36"/>
        <end position="121"/>
    </location>
</feature>
<feature type="transmembrane region" description="Helical" evidence="9">
    <location>
        <begin position="547"/>
        <end position="569"/>
    </location>
</feature>
<evidence type="ECO:0000259" key="11">
    <source>
        <dbReference type="PROSITE" id="PS50948"/>
    </source>
</evidence>
<dbReference type="GeneID" id="114328120"/>
<dbReference type="InParanoid" id="A0A6P7FHK4"/>
<dbReference type="SMART" id="SM00765">
    <property type="entry name" value="MANEC"/>
    <property type="match status" value="1"/>
</dbReference>
<dbReference type="SUPFAM" id="SSF57424">
    <property type="entry name" value="LDL receptor-like module"/>
    <property type="match status" value="1"/>
</dbReference>
<dbReference type="InterPro" id="IPR023415">
    <property type="entry name" value="LDLR_class-A_CS"/>
</dbReference>
<comment type="caution">
    <text evidence="8">Lacks conserved residue(s) required for the propagation of feature annotation.</text>
</comment>
<dbReference type="InterPro" id="IPR013980">
    <property type="entry name" value="MANSC_dom"/>
</dbReference>
<dbReference type="InterPro" id="IPR011106">
    <property type="entry name" value="MANSC_N"/>
</dbReference>
<dbReference type="AlphaFoldDB" id="A0A6P7FHK4"/>
<keyword evidence="4 9" id="KW-1133">Transmembrane helix</keyword>
<evidence type="ECO:0000256" key="5">
    <source>
        <dbReference type="ARBA" id="ARBA00023136"/>
    </source>
</evidence>
<dbReference type="EnsemblMetazoa" id="XM_028276894.2">
    <property type="protein sequence ID" value="XP_028132695.1"/>
    <property type="gene ID" value="LOC114328120"/>
</dbReference>
<gene>
    <name evidence="15" type="primary">LOC114328120</name>
</gene>
<keyword evidence="7" id="KW-0325">Glycoprotein</keyword>
<reference evidence="15" key="1">
    <citation type="submission" date="2025-04" db="UniProtKB">
        <authorList>
            <consortium name="RefSeq"/>
        </authorList>
    </citation>
    <scope>IDENTIFICATION</scope>
    <source>
        <tissue evidence="15">Whole insect</tissue>
    </source>
</reference>
<dbReference type="Gene3D" id="4.10.400.10">
    <property type="entry name" value="Low-density Lipoprotein Receptor"/>
    <property type="match status" value="1"/>
</dbReference>
<protein>
    <submittedName>
        <fullName evidence="15">Uncharacterized protein LOC114328120 isoform X1</fullName>
    </submittedName>
</protein>
<evidence type="ECO:0000256" key="8">
    <source>
        <dbReference type="PROSITE-ProRule" id="PRU00124"/>
    </source>
</evidence>
<keyword evidence="14" id="KW-1185">Reference proteome</keyword>
<dbReference type="InterPro" id="IPR002172">
    <property type="entry name" value="LDrepeatLR_classA_rpt"/>
</dbReference>
<dbReference type="PROSITE" id="PS50948">
    <property type="entry name" value="PAN"/>
    <property type="match status" value="1"/>
</dbReference>
<feature type="signal peptide" evidence="10">
    <location>
        <begin position="1"/>
        <end position="20"/>
    </location>
</feature>
<dbReference type="KEGG" id="dvv:114328120"/>
<dbReference type="PANTHER" id="PTHR46876">
    <property type="entry name" value="LOW-DENSITY LIPOPROTEIN RECEPTOR-RELATED PROTEIN 11"/>
    <property type="match status" value="1"/>
</dbReference>
<dbReference type="SMART" id="SM00192">
    <property type="entry name" value="LDLa"/>
    <property type="match status" value="1"/>
</dbReference>
<evidence type="ECO:0000256" key="2">
    <source>
        <dbReference type="ARBA" id="ARBA00022692"/>
    </source>
</evidence>
<evidence type="ECO:0000313" key="13">
    <source>
        <dbReference type="EnsemblMetazoa" id="XP_028132695.1"/>
    </source>
</evidence>
<dbReference type="GO" id="GO:0016020">
    <property type="term" value="C:membrane"/>
    <property type="evidence" value="ECO:0007669"/>
    <property type="project" value="UniProtKB-SubCell"/>
</dbReference>
<keyword evidence="5 9" id="KW-0472">Membrane</keyword>
<evidence type="ECO:0000256" key="6">
    <source>
        <dbReference type="ARBA" id="ARBA00023157"/>
    </source>
</evidence>
<dbReference type="OrthoDB" id="10037294at2759"/>
<evidence type="ECO:0000313" key="15">
    <source>
        <dbReference type="RefSeq" id="XP_028132695.1"/>
    </source>
</evidence>
<evidence type="ECO:0000256" key="3">
    <source>
        <dbReference type="ARBA" id="ARBA00022729"/>
    </source>
</evidence>
<name>A0A6P7FHK4_DIAVI</name>
<evidence type="ECO:0000256" key="10">
    <source>
        <dbReference type="SAM" id="SignalP"/>
    </source>
</evidence>
<evidence type="ECO:0000256" key="1">
    <source>
        <dbReference type="ARBA" id="ARBA00004479"/>
    </source>
</evidence>
<dbReference type="FunCoup" id="A0A6P7FHK4">
    <property type="interactions" value="10"/>
</dbReference>
<evidence type="ECO:0000259" key="12">
    <source>
        <dbReference type="PROSITE" id="PS50986"/>
    </source>
</evidence>
<dbReference type="Pfam" id="PF00057">
    <property type="entry name" value="Ldl_recept_a"/>
    <property type="match status" value="1"/>
</dbReference>
<organism evidence="15">
    <name type="scientific">Diabrotica virgifera virgifera</name>
    <name type="common">western corn rootworm</name>
    <dbReference type="NCBI Taxonomy" id="50390"/>
    <lineage>
        <taxon>Eukaryota</taxon>
        <taxon>Metazoa</taxon>
        <taxon>Ecdysozoa</taxon>
        <taxon>Arthropoda</taxon>
        <taxon>Hexapoda</taxon>
        <taxon>Insecta</taxon>
        <taxon>Pterygota</taxon>
        <taxon>Neoptera</taxon>
        <taxon>Endopterygota</taxon>
        <taxon>Coleoptera</taxon>
        <taxon>Polyphaga</taxon>
        <taxon>Cucujiformia</taxon>
        <taxon>Chrysomeloidea</taxon>
        <taxon>Chrysomelidae</taxon>
        <taxon>Galerucinae</taxon>
        <taxon>Diabroticina</taxon>
        <taxon>Diabroticites</taxon>
        <taxon>Diabrotica</taxon>
    </lineage>
</organism>
<proteinExistence type="predicted"/>
<dbReference type="RefSeq" id="XP_028132695.1">
    <property type="nucleotide sequence ID" value="XM_028276894.1"/>
</dbReference>
<dbReference type="PROSITE" id="PS01209">
    <property type="entry name" value="LDLRA_1"/>
    <property type="match status" value="1"/>
</dbReference>
<feature type="domain" description="MANSC" evidence="12">
    <location>
        <begin position="42"/>
        <end position="119"/>
    </location>
</feature>
<dbReference type="Proteomes" id="UP001652700">
    <property type="component" value="Unplaced"/>
</dbReference>
<accession>A0A6P7FHK4</accession>
<dbReference type="PANTHER" id="PTHR46876:SF1">
    <property type="entry name" value="LOW-DENSITY LIPOPROTEIN RECEPTOR-RELATED PROTEIN 11"/>
    <property type="match status" value="1"/>
</dbReference>
<keyword evidence="6" id="KW-1015">Disulfide bond</keyword>
<evidence type="ECO:0000256" key="7">
    <source>
        <dbReference type="ARBA" id="ARBA00023180"/>
    </source>
</evidence>
<evidence type="ECO:0000256" key="9">
    <source>
        <dbReference type="SAM" id="Phobius"/>
    </source>
</evidence>
<evidence type="ECO:0000313" key="14">
    <source>
        <dbReference type="Proteomes" id="UP001652700"/>
    </source>
</evidence>
<dbReference type="PROSITE" id="PS50068">
    <property type="entry name" value="LDLRA_2"/>
    <property type="match status" value="1"/>
</dbReference>
<dbReference type="PROSITE" id="PS50986">
    <property type="entry name" value="MANSC"/>
    <property type="match status" value="1"/>
</dbReference>
<keyword evidence="3 10" id="KW-0732">Signal</keyword>
<reference evidence="13" key="2">
    <citation type="submission" date="2025-05" db="UniProtKB">
        <authorList>
            <consortium name="EnsemblMetazoa"/>
        </authorList>
    </citation>
    <scope>IDENTIFICATION</scope>
</reference>